<dbReference type="Gene3D" id="3.40.390.10">
    <property type="entry name" value="Collagenase (Catalytic Domain)"/>
    <property type="match status" value="1"/>
</dbReference>
<proteinExistence type="predicted"/>
<dbReference type="GO" id="GO:0008237">
    <property type="term" value="F:metallopeptidase activity"/>
    <property type="evidence" value="ECO:0007669"/>
    <property type="project" value="InterPro"/>
</dbReference>
<keyword evidence="4" id="KW-1185">Reference proteome</keyword>
<organism evidence="3 4">
    <name type="scientific">Chlamydomonas incerta</name>
    <dbReference type="NCBI Taxonomy" id="51695"/>
    <lineage>
        <taxon>Eukaryota</taxon>
        <taxon>Viridiplantae</taxon>
        <taxon>Chlorophyta</taxon>
        <taxon>core chlorophytes</taxon>
        <taxon>Chlorophyceae</taxon>
        <taxon>CS clade</taxon>
        <taxon>Chlamydomonadales</taxon>
        <taxon>Chlamydomonadaceae</taxon>
        <taxon>Chlamydomonas</taxon>
    </lineage>
</organism>
<feature type="region of interest" description="Disordered" evidence="1">
    <location>
        <begin position="474"/>
        <end position="621"/>
    </location>
</feature>
<reference evidence="3" key="1">
    <citation type="journal article" date="2020" name="bioRxiv">
        <title>Comparative genomics of Chlamydomonas.</title>
        <authorList>
            <person name="Craig R.J."/>
            <person name="Hasan A.R."/>
            <person name="Ness R.W."/>
            <person name="Keightley P.D."/>
        </authorList>
    </citation>
    <scope>NUCLEOTIDE SEQUENCE</scope>
    <source>
        <strain evidence="3">SAG 7.73</strain>
    </source>
</reference>
<feature type="compositionally biased region" description="Pro residues" evidence="1">
    <location>
        <begin position="589"/>
        <end position="621"/>
    </location>
</feature>
<evidence type="ECO:0000313" key="3">
    <source>
        <dbReference type="EMBL" id="KAG2436842.1"/>
    </source>
</evidence>
<gene>
    <name evidence="3" type="ORF">HXX76_006362</name>
</gene>
<protein>
    <recommendedName>
        <fullName evidence="2">Peptidase M11 gametolysin domain-containing protein</fullName>
    </recommendedName>
</protein>
<feature type="domain" description="Peptidase M11 gametolysin" evidence="2">
    <location>
        <begin position="108"/>
        <end position="411"/>
    </location>
</feature>
<dbReference type="PANTHER" id="PTHR33472:SF28">
    <property type="entry name" value="BROMO AND FHA DOMAIN-CONTAINING PROTEIN DDB_G0267958"/>
    <property type="match status" value="1"/>
</dbReference>
<feature type="compositionally biased region" description="Pro residues" evidence="1">
    <location>
        <begin position="482"/>
        <end position="576"/>
    </location>
</feature>
<dbReference type="InterPro" id="IPR008752">
    <property type="entry name" value="Peptidase_M11"/>
</dbReference>
<dbReference type="SUPFAM" id="SSF55486">
    <property type="entry name" value="Metalloproteases ('zincins'), catalytic domain"/>
    <property type="match status" value="1"/>
</dbReference>
<dbReference type="PRINTS" id="PR01217">
    <property type="entry name" value="PRICHEXTENSN"/>
</dbReference>
<dbReference type="AlphaFoldDB" id="A0A835W185"/>
<dbReference type="EMBL" id="JAEHOC010000012">
    <property type="protein sequence ID" value="KAG2436842.1"/>
    <property type="molecule type" value="Genomic_DNA"/>
</dbReference>
<evidence type="ECO:0000313" key="4">
    <source>
        <dbReference type="Proteomes" id="UP000650467"/>
    </source>
</evidence>
<dbReference type="PANTHER" id="PTHR33472">
    <property type="entry name" value="OS01G0106600 PROTEIN"/>
    <property type="match status" value="1"/>
</dbReference>
<dbReference type="InterPro" id="IPR024079">
    <property type="entry name" value="MetalloPept_cat_dom_sf"/>
</dbReference>
<evidence type="ECO:0000259" key="2">
    <source>
        <dbReference type="Pfam" id="PF05548"/>
    </source>
</evidence>
<dbReference type="OrthoDB" id="541044at2759"/>
<accession>A0A835W185</accession>
<comment type="caution">
    <text evidence="3">The sequence shown here is derived from an EMBL/GenBank/DDBJ whole genome shotgun (WGS) entry which is preliminary data.</text>
</comment>
<evidence type="ECO:0000256" key="1">
    <source>
        <dbReference type="SAM" id="MobiDB-lite"/>
    </source>
</evidence>
<name>A0A835W185_CHLIN</name>
<dbReference type="Pfam" id="PF05548">
    <property type="entry name" value="Peptidase_M11"/>
    <property type="match status" value="1"/>
</dbReference>
<sequence>MVYVLRASDGTATPLAFPESAAASLISYSGYRIRVRTPAASSPPPASKPARRLLRGLLAAESTNFSAATTGSLGAGEAPVEVDSFEILGPGDGSGGAKDTPMGPSNITSVIFLLSFCGYPRPVDAATFRAMWFNNATSTPTSHNMQNYWSTCSNGFARMPESNQVVVEVDLPCSGAYLGTKYNSTGSCRTQELYTWFAMADDYARLTLKLNISTIKQRVAVLPTAMDPYCGWAGLASVGCAGTRCYSWISGSSSKDLSIYFHEMGHNMGLAHANWANTPDDPYGDFTCAMGSGVTCYNAANTWRLGWLDTLPGASFNSSNFATGRWTTWSLPRQSAGISPQSIIRILPDWAPPAWGRNATLGASAVPAFYVSLRARQAPFENWFGTDLANPGRVLVHTSNLTQSSNSYQTTTLQAVLAAKGRYTSSLPYGITIQVLSINATAGAAINICRADRAAESPNDESCFDGLDNDCNGLADDADPACQPPSPPPSSPIPSPQPPSPTPSPPPRPTPSPSPTPSPRPSPTPSPRPSPSPSRSPSPSPKPPSASPKPASPKPPSPTPSPPPPPPPSPTPSPPPPKKKKNKASKASSPPPPSPSPSPSPSPPPPPSRRVRKSPPPATGA</sequence>
<dbReference type="Proteomes" id="UP000650467">
    <property type="component" value="Unassembled WGS sequence"/>
</dbReference>